<dbReference type="PANTHER" id="PTHR31694">
    <property type="entry name" value="DESICCATION-LIKE PROTEIN"/>
    <property type="match status" value="1"/>
</dbReference>
<dbReference type="AlphaFoldDB" id="A0A1J7IME4"/>
<dbReference type="PANTHER" id="PTHR31694:SF26">
    <property type="entry name" value="OS05G0151100 PROTEIN"/>
    <property type="match status" value="1"/>
</dbReference>
<evidence type="ECO:0000313" key="2">
    <source>
        <dbReference type="EMBL" id="OIW28751.1"/>
    </source>
</evidence>
<protein>
    <recommendedName>
        <fullName evidence="4">Ferritin-like domain-containing protein</fullName>
    </recommendedName>
</protein>
<dbReference type="OrthoDB" id="1001765at2759"/>
<accession>A0A1J7IME4</accession>
<proteinExistence type="predicted"/>
<name>A0A1J7IME4_9PEZI</name>
<feature type="chain" id="PRO_5012068901" description="Ferritin-like domain-containing protein" evidence="1">
    <location>
        <begin position="19"/>
        <end position="312"/>
    </location>
</feature>
<keyword evidence="1" id="KW-0732">Signal</keyword>
<dbReference type="CDD" id="cd00657">
    <property type="entry name" value="Ferritin_like"/>
    <property type="match status" value="1"/>
</dbReference>
<dbReference type="SUPFAM" id="SSF47240">
    <property type="entry name" value="Ferritin-like"/>
    <property type="match status" value="1"/>
</dbReference>
<dbReference type="STRING" id="1408157.A0A1J7IME4"/>
<dbReference type="Proteomes" id="UP000182658">
    <property type="component" value="Unassembled WGS sequence"/>
</dbReference>
<evidence type="ECO:0000256" key="1">
    <source>
        <dbReference type="SAM" id="SignalP"/>
    </source>
</evidence>
<dbReference type="InParanoid" id="A0A1J7IME4"/>
<dbReference type="InterPro" id="IPR052965">
    <property type="entry name" value="Pigment-catalase-like"/>
</dbReference>
<reference evidence="2 3" key="1">
    <citation type="submission" date="2016-10" db="EMBL/GenBank/DDBJ databases">
        <title>Draft genome sequence of Coniochaeta ligniaria NRRL30616, a lignocellulolytic fungus for bioabatement of inhibitors in plant biomass hydrolysates.</title>
        <authorList>
            <consortium name="DOE Joint Genome Institute"/>
            <person name="Jimenez D.J."/>
            <person name="Hector R.E."/>
            <person name="Riley R."/>
            <person name="Sun H."/>
            <person name="Grigoriev I.V."/>
            <person name="Van Elsas J.D."/>
            <person name="Nichols N.N."/>
        </authorList>
    </citation>
    <scope>NUCLEOTIDE SEQUENCE [LARGE SCALE GENOMIC DNA]</scope>
    <source>
        <strain evidence="2 3">NRRL 30616</strain>
    </source>
</reference>
<organism evidence="2 3">
    <name type="scientific">Coniochaeta ligniaria NRRL 30616</name>
    <dbReference type="NCBI Taxonomy" id="1408157"/>
    <lineage>
        <taxon>Eukaryota</taxon>
        <taxon>Fungi</taxon>
        <taxon>Dikarya</taxon>
        <taxon>Ascomycota</taxon>
        <taxon>Pezizomycotina</taxon>
        <taxon>Sordariomycetes</taxon>
        <taxon>Sordariomycetidae</taxon>
        <taxon>Coniochaetales</taxon>
        <taxon>Coniochaetaceae</taxon>
        <taxon>Coniochaeta</taxon>
    </lineage>
</organism>
<dbReference type="InterPro" id="IPR009078">
    <property type="entry name" value="Ferritin-like_SF"/>
</dbReference>
<gene>
    <name evidence="2" type="ORF">CONLIGDRAFT_703883</name>
</gene>
<evidence type="ECO:0008006" key="4">
    <source>
        <dbReference type="Google" id="ProtNLM"/>
    </source>
</evidence>
<dbReference type="EMBL" id="KV875098">
    <property type="protein sequence ID" value="OIW28751.1"/>
    <property type="molecule type" value="Genomic_DNA"/>
</dbReference>
<evidence type="ECO:0000313" key="3">
    <source>
        <dbReference type="Proteomes" id="UP000182658"/>
    </source>
</evidence>
<keyword evidence="3" id="KW-1185">Reference proteome</keyword>
<dbReference type="Pfam" id="PF13668">
    <property type="entry name" value="Ferritin_2"/>
    <property type="match status" value="1"/>
</dbReference>
<feature type="signal peptide" evidence="1">
    <location>
        <begin position="1"/>
        <end position="18"/>
    </location>
</feature>
<sequence length="312" mass="33207">MRSSSILLAAAAVTSTVASPLLVKKSNFAAPPGGDIDILNYALTLEYLERKFYQEGLQNFTSEDFCQAGFDASFYANLKEIYADEQSHVSFLATALGDKAVQEATYSFPVHDVKSFVSLSAILEGVGVSAYLGAAASIANKAYLTAAGSILTVEARHASYVRAALKESPFPKAYDTPLDFNQVYSLAAQFITGFAPGAAALPFMAFPPLSLRPSQYPYTAGRSSVTFDNAYANAVAMGKAAMDTKVYAVFYSGLDTYYVPVYIPGFNYTMAPEAPPTGQVYVVLSTANGTGTNLATDENTISGVGILEVLMK</sequence>